<name>A0A914ECY5_9BILA</name>
<dbReference type="GO" id="GO:0005789">
    <property type="term" value="C:endoplasmic reticulum membrane"/>
    <property type="evidence" value="ECO:0007669"/>
    <property type="project" value="TreeGrafter"/>
</dbReference>
<evidence type="ECO:0000256" key="7">
    <source>
        <dbReference type="ARBA" id="ARBA00040493"/>
    </source>
</evidence>
<dbReference type="Pfam" id="PF13850">
    <property type="entry name" value="ERGIC_N"/>
    <property type="match status" value="1"/>
</dbReference>
<feature type="domain" description="Endoplasmic reticulum vesicle transporter N-terminal" evidence="11">
    <location>
        <begin position="7"/>
        <end position="97"/>
    </location>
</feature>
<dbReference type="InterPro" id="IPR039542">
    <property type="entry name" value="Erv_N"/>
</dbReference>
<dbReference type="Pfam" id="PF07970">
    <property type="entry name" value="COPIIcoated_ERV"/>
    <property type="match status" value="1"/>
</dbReference>
<evidence type="ECO:0000256" key="2">
    <source>
        <dbReference type="ARBA" id="ARBA00004457"/>
    </source>
</evidence>
<evidence type="ECO:0000256" key="4">
    <source>
        <dbReference type="ARBA" id="ARBA00022692"/>
    </source>
</evidence>
<organism evidence="12 13">
    <name type="scientific">Acrobeloides nanus</name>
    <dbReference type="NCBI Taxonomy" id="290746"/>
    <lineage>
        <taxon>Eukaryota</taxon>
        <taxon>Metazoa</taxon>
        <taxon>Ecdysozoa</taxon>
        <taxon>Nematoda</taxon>
        <taxon>Chromadorea</taxon>
        <taxon>Rhabditida</taxon>
        <taxon>Tylenchina</taxon>
        <taxon>Cephalobomorpha</taxon>
        <taxon>Cephaloboidea</taxon>
        <taxon>Cephalobidae</taxon>
        <taxon>Acrobeloides</taxon>
    </lineage>
</organism>
<dbReference type="Proteomes" id="UP000887540">
    <property type="component" value="Unplaced"/>
</dbReference>
<evidence type="ECO:0000256" key="9">
    <source>
        <dbReference type="SAM" id="Phobius"/>
    </source>
</evidence>
<dbReference type="PANTHER" id="PTHR10984:SF25">
    <property type="entry name" value="ENDOPLASMIC RETICULUM-GOLGI INTERMEDIATE COMPARTMENT PROTEIN 3"/>
    <property type="match status" value="1"/>
</dbReference>
<dbReference type="GO" id="GO:0000139">
    <property type="term" value="C:Golgi membrane"/>
    <property type="evidence" value="ECO:0007669"/>
    <property type="project" value="TreeGrafter"/>
</dbReference>
<evidence type="ECO:0000313" key="13">
    <source>
        <dbReference type="WBParaSite" id="ACRNAN_scaffold6912.g32253.t1"/>
    </source>
</evidence>
<feature type="region of interest" description="Disordered" evidence="8">
    <location>
        <begin position="115"/>
        <end position="138"/>
    </location>
</feature>
<dbReference type="GO" id="GO:0006888">
    <property type="term" value="P:endoplasmic reticulum to Golgi vesicle-mediated transport"/>
    <property type="evidence" value="ECO:0007669"/>
    <property type="project" value="TreeGrafter"/>
</dbReference>
<sequence length="317" mass="35450">MSLFNKFRDFDVYTKPLDDFRVKTSFGGMITLISMIVIVTLFITETWAFFNIDVDEQLFVDSTSADMRVDIHFDVTFPKVPCTFMTIDVMDVSGETQNGVEDNIFKLRLDQNGNNLTSNPEKQGINENPADAKTTKENPVETAPKCGSCYGAREGCCNSCEEVKTAYALRGWTVEDLTTIEQCKSDAWVQKLKGSAGEGCRIFGKVQVAKVGGNFHIAPGAPLTSHRSHFHDLHSLSPGSFNTSHTIHHLSFGQPYPGKTYPLDERTFISEKGGIMHQYYLKVVPTMFVYTVTDHGREEFSHQFSITRNQKDVLAGA</sequence>
<protein>
    <recommendedName>
        <fullName evidence="7">Endoplasmic reticulum-Golgi intermediate compartment protein 3</fullName>
    </recommendedName>
</protein>
<dbReference type="PANTHER" id="PTHR10984">
    <property type="entry name" value="ENDOPLASMIC RETICULUM-GOLGI INTERMEDIATE COMPARTMENT PROTEIN"/>
    <property type="match status" value="1"/>
</dbReference>
<comment type="subcellular location">
    <subcellularLocation>
        <location evidence="2">Endoplasmic reticulum-Golgi intermediate compartment membrane</location>
        <topology evidence="2">Multi-pass membrane protein</topology>
    </subcellularLocation>
    <subcellularLocation>
        <location evidence="1">Golgi apparatus</location>
        <location evidence="1">cis-Golgi network membrane</location>
        <topology evidence="1">Multi-pass membrane protein</topology>
    </subcellularLocation>
</comment>
<keyword evidence="4 9" id="KW-0812">Transmembrane</keyword>
<dbReference type="GO" id="GO:0006890">
    <property type="term" value="P:retrograde vesicle-mediated transport, Golgi to endoplasmic reticulum"/>
    <property type="evidence" value="ECO:0007669"/>
    <property type="project" value="TreeGrafter"/>
</dbReference>
<evidence type="ECO:0000256" key="8">
    <source>
        <dbReference type="SAM" id="MobiDB-lite"/>
    </source>
</evidence>
<feature type="transmembrane region" description="Helical" evidence="9">
    <location>
        <begin position="30"/>
        <end position="50"/>
    </location>
</feature>
<feature type="domain" description="Endoplasmic reticulum vesicle transporter C-terminal" evidence="10">
    <location>
        <begin position="149"/>
        <end position="313"/>
    </location>
</feature>
<evidence type="ECO:0000256" key="5">
    <source>
        <dbReference type="ARBA" id="ARBA00022989"/>
    </source>
</evidence>
<evidence type="ECO:0000259" key="11">
    <source>
        <dbReference type="Pfam" id="PF13850"/>
    </source>
</evidence>
<dbReference type="WBParaSite" id="ACRNAN_scaffold6912.g32253.t1">
    <property type="protein sequence ID" value="ACRNAN_scaffold6912.g32253.t1"/>
    <property type="gene ID" value="ACRNAN_scaffold6912.g32253"/>
</dbReference>
<dbReference type="GO" id="GO:0033116">
    <property type="term" value="C:endoplasmic reticulum-Golgi intermediate compartment membrane"/>
    <property type="evidence" value="ECO:0007669"/>
    <property type="project" value="UniProtKB-SubCell"/>
</dbReference>
<keyword evidence="5 9" id="KW-1133">Transmembrane helix</keyword>
<accession>A0A914ECY5</accession>
<evidence type="ECO:0000259" key="10">
    <source>
        <dbReference type="Pfam" id="PF07970"/>
    </source>
</evidence>
<evidence type="ECO:0000256" key="6">
    <source>
        <dbReference type="ARBA" id="ARBA00023136"/>
    </source>
</evidence>
<proteinExistence type="inferred from homology"/>
<reference evidence="13" key="1">
    <citation type="submission" date="2022-11" db="UniProtKB">
        <authorList>
            <consortium name="WormBaseParasite"/>
        </authorList>
    </citation>
    <scope>IDENTIFICATION</scope>
</reference>
<comment type="similarity">
    <text evidence="3">Belongs to the ERGIC family.</text>
</comment>
<dbReference type="AlphaFoldDB" id="A0A914ECY5"/>
<evidence type="ECO:0000256" key="3">
    <source>
        <dbReference type="ARBA" id="ARBA00005648"/>
    </source>
</evidence>
<evidence type="ECO:0000313" key="12">
    <source>
        <dbReference type="Proteomes" id="UP000887540"/>
    </source>
</evidence>
<dbReference type="InterPro" id="IPR012936">
    <property type="entry name" value="Erv_C"/>
</dbReference>
<keyword evidence="12" id="KW-1185">Reference proteome</keyword>
<keyword evidence="6 9" id="KW-0472">Membrane</keyword>
<evidence type="ECO:0000256" key="1">
    <source>
        <dbReference type="ARBA" id="ARBA00004257"/>
    </source>
</evidence>
<dbReference type="InterPro" id="IPR045888">
    <property type="entry name" value="Erv"/>
</dbReference>
<dbReference type="GO" id="GO:0030134">
    <property type="term" value="C:COPII-coated ER to Golgi transport vesicle"/>
    <property type="evidence" value="ECO:0007669"/>
    <property type="project" value="TreeGrafter"/>
</dbReference>